<feature type="region of interest" description="Disordered" evidence="1">
    <location>
        <begin position="106"/>
        <end position="130"/>
    </location>
</feature>
<gene>
    <name evidence="3" type="ORF">NE675_01745</name>
</gene>
<dbReference type="PANTHER" id="PTHR42983:SF1">
    <property type="entry name" value="IRON-MOLYBDENUM PROTEIN"/>
    <property type="match status" value="1"/>
</dbReference>
<keyword evidence="4" id="KW-1185">Reference proteome</keyword>
<reference evidence="3 4" key="1">
    <citation type="submission" date="2022-06" db="EMBL/GenBank/DDBJ databases">
        <title>Isolation of gut microbiota from human fecal samples.</title>
        <authorList>
            <person name="Pamer E.G."/>
            <person name="Barat B."/>
            <person name="Waligurski E."/>
            <person name="Medina S."/>
            <person name="Paddock L."/>
            <person name="Mostad J."/>
        </authorList>
    </citation>
    <scope>NUCLEOTIDE SEQUENCE [LARGE SCALE GENOMIC DNA]</scope>
    <source>
        <strain evidence="3 4">DFI.1.1</strain>
    </source>
</reference>
<accession>A0ABT1SPF9</accession>
<organism evidence="3 4">
    <name type="scientific">Megasphaera massiliensis</name>
    <dbReference type="NCBI Taxonomy" id="1232428"/>
    <lineage>
        <taxon>Bacteria</taxon>
        <taxon>Bacillati</taxon>
        <taxon>Bacillota</taxon>
        <taxon>Negativicutes</taxon>
        <taxon>Veillonellales</taxon>
        <taxon>Veillonellaceae</taxon>
        <taxon>Megasphaera</taxon>
    </lineage>
</organism>
<evidence type="ECO:0000259" key="2">
    <source>
        <dbReference type="Pfam" id="PF02579"/>
    </source>
</evidence>
<evidence type="ECO:0000256" key="1">
    <source>
        <dbReference type="SAM" id="MobiDB-lite"/>
    </source>
</evidence>
<evidence type="ECO:0000313" key="4">
    <source>
        <dbReference type="Proteomes" id="UP001206692"/>
    </source>
</evidence>
<dbReference type="InterPro" id="IPR036105">
    <property type="entry name" value="DiNase_FeMo-co_biosyn_sf"/>
</dbReference>
<feature type="domain" description="Dinitrogenase iron-molybdenum cofactor biosynthesis" evidence="2">
    <location>
        <begin position="9"/>
        <end position="96"/>
    </location>
</feature>
<dbReference type="PANTHER" id="PTHR42983">
    <property type="entry name" value="DINITROGENASE IRON-MOLYBDENUM COFACTOR PROTEIN-RELATED"/>
    <property type="match status" value="1"/>
</dbReference>
<dbReference type="Proteomes" id="UP001206692">
    <property type="component" value="Unassembled WGS sequence"/>
</dbReference>
<comment type="caution">
    <text evidence="3">The sequence shown here is derived from an EMBL/GenBank/DDBJ whole genome shotgun (WGS) entry which is preliminary data.</text>
</comment>
<proteinExistence type="predicted"/>
<dbReference type="SUPFAM" id="SSF53146">
    <property type="entry name" value="Nitrogenase accessory factor-like"/>
    <property type="match status" value="1"/>
</dbReference>
<evidence type="ECO:0000313" key="3">
    <source>
        <dbReference type="EMBL" id="MCQ5341760.1"/>
    </source>
</evidence>
<name>A0ABT1SPF9_9FIRM</name>
<dbReference type="EMBL" id="JANGEW010000002">
    <property type="protein sequence ID" value="MCQ5341760.1"/>
    <property type="molecule type" value="Genomic_DNA"/>
</dbReference>
<dbReference type="Gene3D" id="3.30.420.130">
    <property type="entry name" value="Dinitrogenase iron-molybdenum cofactor biosynthesis domain"/>
    <property type="match status" value="1"/>
</dbReference>
<dbReference type="Pfam" id="PF02579">
    <property type="entry name" value="Nitro_FeMo-Co"/>
    <property type="match status" value="1"/>
</dbReference>
<protein>
    <submittedName>
        <fullName evidence="3">NifB/NifX family molybdenum-iron cluster-binding protein</fullName>
    </submittedName>
</protein>
<dbReference type="RefSeq" id="WP_062411736.1">
    <property type="nucleotide sequence ID" value="NZ_JAJCIO010000002.1"/>
</dbReference>
<dbReference type="InterPro" id="IPR003731">
    <property type="entry name" value="Di-Nase_FeMo-co_biosynth"/>
</dbReference>
<feature type="compositionally biased region" description="Basic and acidic residues" evidence="1">
    <location>
        <begin position="111"/>
        <end position="130"/>
    </location>
</feature>
<sequence>MRIAVTYENGDVYQHFGHSSQFKLYEVEDGRIVEAHIVDTEGQGHGALASFLTSLGVHTVIAGGIGDGARQALAKASIQLYGGVSGSADEAVKALLAGTLEFDPNPSCGHHGHEGGHHDHHDGSHHSHAH</sequence>